<comment type="caution">
    <text evidence="1">The sequence shown here is derived from an EMBL/GenBank/DDBJ whole genome shotgun (WGS) entry which is preliminary data.</text>
</comment>
<dbReference type="Proteomes" id="UP001152300">
    <property type="component" value="Unassembled WGS sequence"/>
</dbReference>
<evidence type="ECO:0000313" key="1">
    <source>
        <dbReference type="EMBL" id="KAJ8061980.1"/>
    </source>
</evidence>
<sequence>MVGYECCIEQQLEEEDILKANLYYAGYFDGFAVAEAKTANTITNVPGWSDSISQVTSISPSQVQNISPAHEPHGLSAVQLDNVNSSAINEHLFDLNPSRATAYLPPLNNYSWLSTSDGATSFPDSQSCLALENDGSHQLFSSYQAVSQNKSNVIEQQQFPITLSQTSNAPPPRSITDKYQVPKTLNRHEFSNEAGALIRIENTFDARTCAPLEATLNRQALQTPSPHVARRLKRPKSSAYPIYISLDYSFNDLLIRTTVIGERDKTSSAWCHLDSIPNLQLTEVQAQ</sequence>
<gene>
    <name evidence="1" type="ORF">OCU04_009763</name>
</gene>
<dbReference type="EMBL" id="JAPEIS010000011">
    <property type="protein sequence ID" value="KAJ8061980.1"/>
    <property type="molecule type" value="Genomic_DNA"/>
</dbReference>
<proteinExistence type="predicted"/>
<keyword evidence="2" id="KW-1185">Reference proteome</keyword>
<evidence type="ECO:0000313" key="2">
    <source>
        <dbReference type="Proteomes" id="UP001152300"/>
    </source>
</evidence>
<accession>A0A9X0DGU8</accession>
<protein>
    <submittedName>
        <fullName evidence="1">Uncharacterized protein</fullName>
    </submittedName>
</protein>
<organism evidence="1 2">
    <name type="scientific">Sclerotinia nivalis</name>
    <dbReference type="NCBI Taxonomy" id="352851"/>
    <lineage>
        <taxon>Eukaryota</taxon>
        <taxon>Fungi</taxon>
        <taxon>Dikarya</taxon>
        <taxon>Ascomycota</taxon>
        <taxon>Pezizomycotina</taxon>
        <taxon>Leotiomycetes</taxon>
        <taxon>Helotiales</taxon>
        <taxon>Sclerotiniaceae</taxon>
        <taxon>Sclerotinia</taxon>
    </lineage>
</organism>
<name>A0A9X0DGU8_9HELO</name>
<reference evidence="1" key="1">
    <citation type="submission" date="2022-11" db="EMBL/GenBank/DDBJ databases">
        <title>Genome Resource of Sclerotinia nivalis Strain SnTB1, a Plant Pathogen Isolated from American Ginseng.</title>
        <authorList>
            <person name="Fan S."/>
        </authorList>
    </citation>
    <scope>NUCLEOTIDE SEQUENCE</scope>
    <source>
        <strain evidence="1">SnTB1</strain>
    </source>
</reference>
<dbReference type="AlphaFoldDB" id="A0A9X0DGU8"/>